<evidence type="ECO:0000256" key="1">
    <source>
        <dbReference type="SAM" id="MobiDB-lite"/>
    </source>
</evidence>
<dbReference type="EMBL" id="JACTAM010000002">
    <property type="protein sequence ID" value="KAI2667582.1"/>
    <property type="molecule type" value="Genomic_DNA"/>
</dbReference>
<sequence>MSPDDNPHTLLGRIRFLNKCIECFRKSETLPESLCYVPKEICYKICKDSSSGSASASSSTAGNSGGKSLVSVWESPHQAPQKKSCKCNIEPKKGTCIRTTGEEYCNSHGLWVKINKEQLEEYRAGLDIEEGWILVCKHTEGGDRLVPVESPDTISRQQQLFGYDHKPCSRWEQVVDVENSLHMGAKPKVAEPDETAVLKLR</sequence>
<protein>
    <submittedName>
        <fullName evidence="2">E3 ubiquitin-protein ligase HECTD3</fullName>
    </submittedName>
</protein>
<feature type="compositionally biased region" description="Low complexity" evidence="1">
    <location>
        <begin position="53"/>
        <end position="68"/>
    </location>
</feature>
<keyword evidence="3" id="KW-1185">Reference proteome</keyword>
<accession>A0ABQ8MXL4</accession>
<dbReference type="PANTHER" id="PTHR46654:SF1">
    <property type="entry name" value="E3 UBIQUITIN-PROTEIN LIGASE HECTD3"/>
    <property type="match status" value="1"/>
</dbReference>
<organism evidence="2 3">
    <name type="scientific">Labeo rohita</name>
    <name type="common">Indian major carp</name>
    <name type="synonym">Cyprinus rohita</name>
    <dbReference type="NCBI Taxonomy" id="84645"/>
    <lineage>
        <taxon>Eukaryota</taxon>
        <taxon>Metazoa</taxon>
        <taxon>Chordata</taxon>
        <taxon>Craniata</taxon>
        <taxon>Vertebrata</taxon>
        <taxon>Euteleostomi</taxon>
        <taxon>Actinopterygii</taxon>
        <taxon>Neopterygii</taxon>
        <taxon>Teleostei</taxon>
        <taxon>Ostariophysi</taxon>
        <taxon>Cypriniformes</taxon>
        <taxon>Cyprinidae</taxon>
        <taxon>Labeoninae</taxon>
        <taxon>Labeonini</taxon>
        <taxon>Labeo</taxon>
    </lineage>
</organism>
<evidence type="ECO:0000313" key="2">
    <source>
        <dbReference type="EMBL" id="KAI2667582.1"/>
    </source>
</evidence>
<feature type="region of interest" description="Disordered" evidence="1">
    <location>
        <begin position="53"/>
        <end position="73"/>
    </location>
</feature>
<reference evidence="2 3" key="1">
    <citation type="submission" date="2022-01" db="EMBL/GenBank/DDBJ databases">
        <title>A high-quality chromosome-level genome assembly of rohu carp, Labeo rohita.</title>
        <authorList>
            <person name="Arick M.A. II"/>
            <person name="Hsu C.-Y."/>
            <person name="Magbanua Z."/>
            <person name="Pechanova O."/>
            <person name="Grover C."/>
            <person name="Miller E."/>
            <person name="Thrash A."/>
            <person name="Ezzel L."/>
            <person name="Alam S."/>
            <person name="Benzie J."/>
            <person name="Hamilton M."/>
            <person name="Karsi A."/>
            <person name="Lawrence M.L."/>
            <person name="Peterson D.G."/>
        </authorList>
    </citation>
    <scope>NUCLEOTIDE SEQUENCE [LARGE SCALE GENOMIC DNA]</scope>
    <source>
        <strain evidence="3">BAU-BD-2019</strain>
        <tissue evidence="2">Blood</tissue>
    </source>
</reference>
<proteinExistence type="predicted"/>
<evidence type="ECO:0000313" key="3">
    <source>
        <dbReference type="Proteomes" id="UP000830375"/>
    </source>
</evidence>
<dbReference type="PANTHER" id="PTHR46654">
    <property type="entry name" value="E3 UBIQUITIN-PROTEIN LIGASE HECTD3"/>
    <property type="match status" value="1"/>
</dbReference>
<name>A0ABQ8MXL4_LABRO</name>
<dbReference type="InterPro" id="IPR042469">
    <property type="entry name" value="HECTD3"/>
</dbReference>
<dbReference type="Proteomes" id="UP000830375">
    <property type="component" value="Unassembled WGS sequence"/>
</dbReference>
<comment type="caution">
    <text evidence="2">The sequence shown here is derived from an EMBL/GenBank/DDBJ whole genome shotgun (WGS) entry which is preliminary data.</text>
</comment>
<gene>
    <name evidence="2" type="ORF">H4Q32_004102</name>
</gene>